<gene>
    <name evidence="1" type="ORF">F4Y08_03925</name>
</gene>
<proteinExistence type="predicted"/>
<dbReference type="AlphaFoldDB" id="A0A6B1DRI3"/>
<name>A0A6B1DRI3_9CHLR</name>
<comment type="caution">
    <text evidence="1">The sequence shown here is derived from an EMBL/GenBank/DDBJ whole genome shotgun (WGS) entry which is preliminary data.</text>
</comment>
<evidence type="ECO:0000313" key="1">
    <source>
        <dbReference type="EMBL" id="MYD89476.1"/>
    </source>
</evidence>
<protein>
    <submittedName>
        <fullName evidence="1">Uncharacterized protein</fullName>
    </submittedName>
</protein>
<sequence>MTTSITTPDYAVHGLVSLAEFLEDRVVFRDLQPVDRRYQGFIQCARDFALDPSDIPRKTDPDYNKVAVWIVDHMQEQRSDTEIQELLFVGDTRGSDLVAFEKMITYADWKGSCFIGDEAVHEEPELRWEIHPLLVSANRWSLLAEWIEGLAEARMAMDSRTAVIVDIDKTAIGAQGRNHQVINDARVMSLRKSLEVHMSANFDFQNFRRVYDQISRPEFQGLTVDNEDYIIYICLMIMGGVTNIKEIGDLVAQRMSFLHLVRWISTKTDKPLVMQLRQLHDQYQMCTRTGDRTPFKQFRRQEFLETTGRMGIHSSPMAAAERLESEICITQEVRELCDWLNERGCLLLAMSDKPKEASMPHQRWHKGMLPVHRTPTHAVGTSIRERLDALN</sequence>
<accession>A0A6B1DRI3</accession>
<reference evidence="1" key="1">
    <citation type="submission" date="2019-09" db="EMBL/GenBank/DDBJ databases">
        <title>Characterisation of the sponge microbiome using genome-centric metagenomics.</title>
        <authorList>
            <person name="Engelberts J.P."/>
            <person name="Robbins S.J."/>
            <person name="De Goeij J.M."/>
            <person name="Aranda M."/>
            <person name="Bell S.C."/>
            <person name="Webster N.S."/>
        </authorList>
    </citation>
    <scope>NUCLEOTIDE SEQUENCE</scope>
    <source>
        <strain evidence="1">SB0662_bin_9</strain>
    </source>
</reference>
<organism evidence="1">
    <name type="scientific">Caldilineaceae bacterium SB0662_bin_9</name>
    <dbReference type="NCBI Taxonomy" id="2605258"/>
    <lineage>
        <taxon>Bacteria</taxon>
        <taxon>Bacillati</taxon>
        <taxon>Chloroflexota</taxon>
        <taxon>Caldilineae</taxon>
        <taxon>Caldilineales</taxon>
        <taxon>Caldilineaceae</taxon>
    </lineage>
</organism>
<dbReference type="EMBL" id="VXPY01000024">
    <property type="protein sequence ID" value="MYD89476.1"/>
    <property type="molecule type" value="Genomic_DNA"/>
</dbReference>